<evidence type="ECO:0000259" key="1">
    <source>
        <dbReference type="Pfam" id="PF01568"/>
    </source>
</evidence>
<proteinExistence type="predicted"/>
<evidence type="ECO:0000313" key="3">
    <source>
        <dbReference type="Proteomes" id="UP000245934"/>
    </source>
</evidence>
<evidence type="ECO:0000313" key="2">
    <source>
        <dbReference type="EMBL" id="PWR71165.1"/>
    </source>
</evidence>
<dbReference type="EMBL" id="QGMZ01000035">
    <property type="protein sequence ID" value="PWR71165.1"/>
    <property type="molecule type" value="Genomic_DNA"/>
</dbReference>
<gene>
    <name evidence="2" type="ORF">DLD82_13920</name>
</gene>
<feature type="domain" description="Molybdopterin dinucleotide-binding" evidence="1">
    <location>
        <begin position="7"/>
        <end position="106"/>
    </location>
</feature>
<sequence>MTQKQTLTMITQRSIEEGIAMEKGKNSREYFNACSVIEMNELDMLRMGIEENTPVRVRSECGEVIVKAIYGIQTLSPGICHIRQGVWANQIVPGRTQSTGVPQYSGFPVCIFPAPNEKVRSARELIFQAVGMGGFTDAKNS</sequence>
<dbReference type="AlphaFoldDB" id="A0A2V2MY05"/>
<dbReference type="OrthoDB" id="116806at2157"/>
<accession>A0A2V2MY05</accession>
<dbReference type="GO" id="GO:0043546">
    <property type="term" value="F:molybdopterin cofactor binding"/>
    <property type="evidence" value="ECO:0007669"/>
    <property type="project" value="InterPro"/>
</dbReference>
<dbReference type="RefSeq" id="WP_109941738.1">
    <property type="nucleotide sequence ID" value="NZ_CP176366.1"/>
</dbReference>
<dbReference type="SUPFAM" id="SSF50692">
    <property type="entry name" value="ADC-like"/>
    <property type="match status" value="1"/>
</dbReference>
<reference evidence="2 3" key="1">
    <citation type="submission" date="2018-05" db="EMBL/GenBank/DDBJ databases">
        <title>Draft genome of Methanospirillum stamsii Pt1.</title>
        <authorList>
            <person name="Dueholm M.S."/>
            <person name="Nielsen P.H."/>
            <person name="Bakmann L.F."/>
            <person name="Otzen D.E."/>
        </authorList>
    </citation>
    <scope>NUCLEOTIDE SEQUENCE [LARGE SCALE GENOMIC DNA]</scope>
    <source>
        <strain evidence="2 3">Pt1</strain>
    </source>
</reference>
<dbReference type="GeneID" id="97608453"/>
<dbReference type="Pfam" id="PF01568">
    <property type="entry name" value="Molydop_binding"/>
    <property type="match status" value="1"/>
</dbReference>
<comment type="caution">
    <text evidence="2">The sequence shown here is derived from an EMBL/GenBank/DDBJ whole genome shotgun (WGS) entry which is preliminary data.</text>
</comment>
<dbReference type="GO" id="GO:0016491">
    <property type="term" value="F:oxidoreductase activity"/>
    <property type="evidence" value="ECO:0007669"/>
    <property type="project" value="InterPro"/>
</dbReference>
<keyword evidence="3" id="KW-1185">Reference proteome</keyword>
<dbReference type="InterPro" id="IPR009010">
    <property type="entry name" value="Asp_de-COase-like_dom_sf"/>
</dbReference>
<dbReference type="Gene3D" id="2.40.40.20">
    <property type="match status" value="1"/>
</dbReference>
<protein>
    <submittedName>
        <fullName evidence="2">Molybdopterin dinucleotide-binding protein</fullName>
    </submittedName>
</protein>
<dbReference type="InterPro" id="IPR006657">
    <property type="entry name" value="MoPterin_dinucl-bd_dom"/>
</dbReference>
<name>A0A2V2MY05_9EURY</name>
<organism evidence="2 3">
    <name type="scientific">Methanospirillum stamsii</name>
    <dbReference type="NCBI Taxonomy" id="1277351"/>
    <lineage>
        <taxon>Archaea</taxon>
        <taxon>Methanobacteriati</taxon>
        <taxon>Methanobacteriota</taxon>
        <taxon>Stenosarchaea group</taxon>
        <taxon>Methanomicrobia</taxon>
        <taxon>Methanomicrobiales</taxon>
        <taxon>Methanospirillaceae</taxon>
        <taxon>Methanospirillum</taxon>
    </lineage>
</organism>
<dbReference type="Proteomes" id="UP000245934">
    <property type="component" value="Unassembled WGS sequence"/>
</dbReference>